<evidence type="ECO:0000256" key="4">
    <source>
        <dbReference type="ARBA" id="ARBA00023040"/>
    </source>
</evidence>
<feature type="transmembrane region" description="Helical" evidence="9">
    <location>
        <begin position="209"/>
        <end position="234"/>
    </location>
</feature>
<evidence type="ECO:0000313" key="12">
    <source>
        <dbReference type="Proteomes" id="UP000749559"/>
    </source>
</evidence>
<dbReference type="PANTHER" id="PTHR45695">
    <property type="entry name" value="LEUCOKININ RECEPTOR-RELATED"/>
    <property type="match status" value="1"/>
</dbReference>
<evidence type="ECO:0000256" key="2">
    <source>
        <dbReference type="ARBA" id="ARBA00022692"/>
    </source>
</evidence>
<keyword evidence="3 9" id="KW-1133">Transmembrane helix</keyword>
<dbReference type="PROSITE" id="PS00237">
    <property type="entry name" value="G_PROTEIN_RECEP_F1_1"/>
    <property type="match status" value="1"/>
</dbReference>
<evidence type="ECO:0000256" key="1">
    <source>
        <dbReference type="ARBA" id="ARBA00004141"/>
    </source>
</evidence>
<dbReference type="InterPro" id="IPR017452">
    <property type="entry name" value="GPCR_Rhodpsn_7TM"/>
</dbReference>
<keyword evidence="5 9" id="KW-0472">Membrane</keyword>
<dbReference type="AlphaFoldDB" id="A0A8S4PNK7"/>
<dbReference type="Gene3D" id="1.20.1070.10">
    <property type="entry name" value="Rhodopsin 7-helix transmembrane proteins"/>
    <property type="match status" value="1"/>
</dbReference>
<dbReference type="EMBL" id="CAIIXF020000009">
    <property type="protein sequence ID" value="CAH1794955.1"/>
    <property type="molecule type" value="Genomic_DNA"/>
</dbReference>
<dbReference type="PROSITE" id="PS50262">
    <property type="entry name" value="G_PROTEIN_RECEP_F1_2"/>
    <property type="match status" value="1"/>
</dbReference>
<evidence type="ECO:0000256" key="5">
    <source>
        <dbReference type="ARBA" id="ARBA00023136"/>
    </source>
</evidence>
<feature type="transmembrane region" description="Helical" evidence="9">
    <location>
        <begin position="320"/>
        <end position="344"/>
    </location>
</feature>
<evidence type="ECO:0000256" key="7">
    <source>
        <dbReference type="ARBA" id="ARBA00023224"/>
    </source>
</evidence>
<evidence type="ECO:0000313" key="11">
    <source>
        <dbReference type="EMBL" id="CAH1794955.1"/>
    </source>
</evidence>
<dbReference type="Proteomes" id="UP000749559">
    <property type="component" value="Unassembled WGS sequence"/>
</dbReference>
<evidence type="ECO:0000256" key="6">
    <source>
        <dbReference type="ARBA" id="ARBA00023170"/>
    </source>
</evidence>
<comment type="subcellular location">
    <subcellularLocation>
        <location evidence="1">Membrane</location>
        <topology evidence="1">Multi-pass membrane protein</topology>
    </subcellularLocation>
</comment>
<name>A0A8S4PNK7_OWEFU</name>
<dbReference type="Pfam" id="PF00001">
    <property type="entry name" value="7tm_1"/>
    <property type="match status" value="1"/>
</dbReference>
<dbReference type="InterPro" id="IPR000276">
    <property type="entry name" value="GPCR_Rhodpsn"/>
</dbReference>
<proteinExistence type="inferred from homology"/>
<keyword evidence="7 8" id="KW-0807">Transducer</keyword>
<reference evidence="11" key="1">
    <citation type="submission" date="2022-03" db="EMBL/GenBank/DDBJ databases">
        <authorList>
            <person name="Martin C."/>
        </authorList>
    </citation>
    <scope>NUCLEOTIDE SEQUENCE</scope>
</reference>
<feature type="transmembrane region" description="Helical" evidence="9">
    <location>
        <begin position="169"/>
        <end position="188"/>
    </location>
</feature>
<feature type="transmembrane region" description="Helical" evidence="9">
    <location>
        <begin position="356"/>
        <end position="380"/>
    </location>
</feature>
<comment type="similarity">
    <text evidence="8">Belongs to the G-protein coupled receptor 1 family.</text>
</comment>
<dbReference type="PRINTS" id="PR00237">
    <property type="entry name" value="GPCRRHODOPSN"/>
</dbReference>
<feature type="transmembrane region" description="Helical" evidence="9">
    <location>
        <begin position="130"/>
        <end position="149"/>
    </location>
</feature>
<dbReference type="PANTHER" id="PTHR45695:SF22">
    <property type="entry name" value="G-PROTEIN COUPLED RECEPTORS FAMILY 1 PROFILE DOMAIN-CONTAINING PROTEIN"/>
    <property type="match status" value="1"/>
</dbReference>
<dbReference type="OrthoDB" id="5975505at2759"/>
<feature type="transmembrane region" description="Helical" evidence="9">
    <location>
        <begin position="89"/>
        <end position="118"/>
    </location>
</feature>
<dbReference type="GO" id="GO:0004930">
    <property type="term" value="F:G protein-coupled receptor activity"/>
    <property type="evidence" value="ECO:0007669"/>
    <property type="project" value="UniProtKB-KW"/>
</dbReference>
<dbReference type="SMART" id="SM01381">
    <property type="entry name" value="7TM_GPCR_Srsx"/>
    <property type="match status" value="1"/>
</dbReference>
<evidence type="ECO:0000256" key="9">
    <source>
        <dbReference type="SAM" id="Phobius"/>
    </source>
</evidence>
<feature type="transmembrane region" description="Helical" evidence="9">
    <location>
        <begin position="264"/>
        <end position="287"/>
    </location>
</feature>
<feature type="domain" description="G-protein coupled receptors family 1 profile" evidence="10">
    <location>
        <begin position="109"/>
        <end position="378"/>
    </location>
</feature>
<keyword evidence="2 8" id="KW-0812">Transmembrane</keyword>
<organism evidence="11 12">
    <name type="scientific">Owenia fusiformis</name>
    <name type="common">Polychaete worm</name>
    <dbReference type="NCBI Taxonomy" id="6347"/>
    <lineage>
        <taxon>Eukaryota</taxon>
        <taxon>Metazoa</taxon>
        <taxon>Spiralia</taxon>
        <taxon>Lophotrochozoa</taxon>
        <taxon>Annelida</taxon>
        <taxon>Polychaeta</taxon>
        <taxon>Sedentaria</taxon>
        <taxon>Canalipalpata</taxon>
        <taxon>Sabellida</taxon>
        <taxon>Oweniida</taxon>
        <taxon>Oweniidae</taxon>
        <taxon>Owenia</taxon>
    </lineage>
</organism>
<evidence type="ECO:0000256" key="3">
    <source>
        <dbReference type="ARBA" id="ARBA00022989"/>
    </source>
</evidence>
<accession>A0A8S4PNK7</accession>
<comment type="caution">
    <text evidence="11">The sequence shown here is derived from an EMBL/GenBank/DDBJ whole genome shotgun (WGS) entry which is preliminary data.</text>
</comment>
<protein>
    <recommendedName>
        <fullName evidence="10">G-protein coupled receptors family 1 profile domain-containing protein</fullName>
    </recommendedName>
</protein>
<keyword evidence="6 8" id="KW-0675">Receptor</keyword>
<evidence type="ECO:0000256" key="8">
    <source>
        <dbReference type="RuleBase" id="RU000688"/>
    </source>
</evidence>
<dbReference type="SUPFAM" id="SSF81321">
    <property type="entry name" value="Family A G protein-coupled receptor-like"/>
    <property type="match status" value="1"/>
</dbReference>
<gene>
    <name evidence="11" type="ORF">OFUS_LOCUS19564</name>
</gene>
<keyword evidence="12" id="KW-1185">Reference proteome</keyword>
<evidence type="ECO:0000259" key="10">
    <source>
        <dbReference type="PROSITE" id="PS50262"/>
    </source>
</evidence>
<keyword evidence="4 8" id="KW-0297">G-protein coupled receptor</keyword>
<sequence length="429" mass="48737">MSRQLFPRLSDDHSVGQFRINGQLVRMLVYILSVGNITLRDREIYSENEFISDDESIHADANSTQTCRKLDDLDVSSVDYPGEVLVVPIWQTVVVVTIYAIIGIFAIGGNGIIISMFFIHKFLRTAANYYIINLALADLLVASLAMWIKPVEDLTDGWVLGTFGCKFNIFIQMSGMCASVFTLSVISVDRFFAIVLPLKPRITKHKRKALVLITSIWTMAVIIASPLLVVFTYYEIQWKDYTERICEDRWPSCESFIVPLSKKFYWSFVIVVFAWVPMVSMSVLYGVMVHKLTTDQLGPTSMLSRQSLIQTNARKKMVRMLIAVLGMFVLCWLPYQILCLINVFNSVIDDQKVQKLSPFIFAVNTLAFANGAVDPLIFGAMNENFRRAFRVTFTRCLPHDAWSLNERSNRVFDIDSARNSTVAESTINS</sequence>
<dbReference type="GO" id="GO:0005886">
    <property type="term" value="C:plasma membrane"/>
    <property type="evidence" value="ECO:0007669"/>
    <property type="project" value="TreeGrafter"/>
</dbReference>